<dbReference type="OrthoDB" id="9801219at2"/>
<dbReference type="GO" id="GO:0005988">
    <property type="term" value="P:lactose metabolic process"/>
    <property type="evidence" value="ECO:0007669"/>
    <property type="project" value="UniProtKB-KW"/>
</dbReference>
<dbReference type="PANTHER" id="PTHR46566">
    <property type="entry name" value="1-PHOSPHOFRUCTOKINASE-RELATED"/>
    <property type="match status" value="1"/>
</dbReference>
<evidence type="ECO:0000256" key="1">
    <source>
        <dbReference type="ARBA" id="ARBA00005380"/>
    </source>
</evidence>
<dbReference type="InterPro" id="IPR022463">
    <property type="entry name" value="1-PFruKinase"/>
</dbReference>
<comment type="similarity">
    <text evidence="1">Belongs to the carbohydrate kinase pfkB family.</text>
</comment>
<dbReference type="UniPathway" id="UPA00704">
    <property type="reaction ID" value="UER00715"/>
</dbReference>
<name>A0A401UTT4_9CLOT</name>
<keyword evidence="5 7" id="KW-0067">ATP-binding</keyword>
<dbReference type="EC" id="2.7.1.144" evidence="7"/>
<dbReference type="GO" id="GO:0009024">
    <property type="term" value="F:tagatose-6-phosphate kinase activity"/>
    <property type="evidence" value="ECO:0007669"/>
    <property type="project" value="UniProtKB-EC"/>
</dbReference>
<organism evidence="10 11">
    <name type="scientific">Clostridium tagluense</name>
    <dbReference type="NCBI Taxonomy" id="360422"/>
    <lineage>
        <taxon>Bacteria</taxon>
        <taxon>Bacillati</taxon>
        <taxon>Bacillota</taxon>
        <taxon>Clostridia</taxon>
        <taxon>Eubacteriales</taxon>
        <taxon>Clostridiaceae</taxon>
        <taxon>Clostridium</taxon>
    </lineage>
</organism>
<keyword evidence="3 7" id="KW-0547">Nucleotide-binding</keyword>
<sequence>MIITVTLNPALDKTIDIDGFRIDTVNRIVSTRVDAGGKGINVSKVIKELKHKSIALGFLGGSSGNQIKNYLDDLNIDNNFLTVKGETRTNLKIFDKVNNTHTDINENGPSLGEKDITNIKQKIMEHCKDDSIVVLSGSVPSGVSTSIYADIIKSIKTKGGKVILDAEGQLLMQGIKAGPYMVKPNIDELEKAFDISINSEDEVIETAKKILEYGVKYVVISLGSKGSIFISDHKVAKVTGIKVEVKSTVGAGDSMVAAMAVAVQEDYSFEQAIKLACATSTANVMTEGTQTGRFVDIEKLKKEIDIKYITKG</sequence>
<comment type="pathway">
    <text evidence="7">Carbohydrate metabolism; D-tagatose 6-phosphate degradation; D-glyceraldehyde 3-phosphate and glycerone phosphate from D-tagatose 6-phosphate: step 1/2.</text>
</comment>
<comment type="similarity">
    <text evidence="7">Belongs to the carbohydrate kinase PfkB family. LacC subfamily.</text>
</comment>
<dbReference type="GO" id="GO:0005829">
    <property type="term" value="C:cytosol"/>
    <property type="evidence" value="ECO:0007669"/>
    <property type="project" value="TreeGrafter"/>
</dbReference>
<evidence type="ECO:0000256" key="4">
    <source>
        <dbReference type="ARBA" id="ARBA00022777"/>
    </source>
</evidence>
<dbReference type="NCBIfam" id="TIGR03168">
    <property type="entry name" value="1-PFK"/>
    <property type="match status" value="1"/>
</dbReference>
<dbReference type="SUPFAM" id="SSF53613">
    <property type="entry name" value="Ribokinase-like"/>
    <property type="match status" value="1"/>
</dbReference>
<dbReference type="Pfam" id="PF00294">
    <property type="entry name" value="PfkB"/>
    <property type="match status" value="1"/>
</dbReference>
<dbReference type="Gene3D" id="3.40.1190.20">
    <property type="match status" value="1"/>
</dbReference>
<comment type="function">
    <text evidence="8">Catalyzes the ATP-dependent phosphorylation of fructose-l-phosphate to fructose-l,6-bisphosphate.</text>
</comment>
<evidence type="ECO:0000256" key="2">
    <source>
        <dbReference type="ARBA" id="ARBA00022679"/>
    </source>
</evidence>
<evidence type="ECO:0000256" key="7">
    <source>
        <dbReference type="PIRNR" id="PIRNR000535"/>
    </source>
</evidence>
<dbReference type="GO" id="GO:0016052">
    <property type="term" value="P:carbohydrate catabolic process"/>
    <property type="evidence" value="ECO:0007669"/>
    <property type="project" value="UniProtKB-ARBA"/>
</dbReference>
<dbReference type="InterPro" id="IPR002173">
    <property type="entry name" value="Carboh/pur_kinase_PfkB_CS"/>
</dbReference>
<keyword evidence="7" id="KW-0423">Lactose metabolism</keyword>
<protein>
    <recommendedName>
        <fullName evidence="7">Tagatose-6-phosphate kinase</fullName>
        <ecNumber evidence="7">2.7.1.144</ecNumber>
    </recommendedName>
</protein>
<keyword evidence="11" id="KW-1185">Reference proteome</keyword>
<dbReference type="InterPro" id="IPR029056">
    <property type="entry name" value="Ribokinase-like"/>
</dbReference>
<dbReference type="PROSITE" id="PS00584">
    <property type="entry name" value="PFKB_KINASES_2"/>
    <property type="match status" value="1"/>
</dbReference>
<evidence type="ECO:0000313" key="11">
    <source>
        <dbReference type="Proteomes" id="UP000287872"/>
    </source>
</evidence>
<dbReference type="PANTHER" id="PTHR46566:SF2">
    <property type="entry name" value="ATP-DEPENDENT 6-PHOSPHOFRUCTOKINASE ISOZYME 2"/>
    <property type="match status" value="1"/>
</dbReference>
<reference evidence="10 11" key="1">
    <citation type="submission" date="2018-11" db="EMBL/GenBank/DDBJ databases">
        <title>Genome sequencing and assembly of Clostridium tagluense strain A121.</title>
        <authorList>
            <person name="Murakami T."/>
            <person name="Segawa T."/>
            <person name="Shcherbakova V.A."/>
            <person name="Mori H."/>
            <person name="Yoshimura Y."/>
        </authorList>
    </citation>
    <scope>NUCLEOTIDE SEQUENCE [LARGE SCALE GENOMIC DNA]</scope>
    <source>
        <strain evidence="10 11">A121</strain>
    </source>
</reference>
<keyword evidence="4 8" id="KW-0418">Kinase</keyword>
<evidence type="ECO:0000256" key="3">
    <source>
        <dbReference type="ARBA" id="ARBA00022741"/>
    </source>
</evidence>
<dbReference type="InterPro" id="IPR017583">
    <property type="entry name" value="Tagatose/fructose_Pkinase"/>
</dbReference>
<comment type="catalytic activity">
    <reaction evidence="6 8">
        <text>beta-D-fructose 1-phosphate + ATP = beta-D-fructose 1,6-bisphosphate + ADP + H(+)</text>
        <dbReference type="Rhea" id="RHEA:14213"/>
        <dbReference type="ChEBI" id="CHEBI:15378"/>
        <dbReference type="ChEBI" id="CHEBI:30616"/>
        <dbReference type="ChEBI" id="CHEBI:32966"/>
        <dbReference type="ChEBI" id="CHEBI:138881"/>
        <dbReference type="ChEBI" id="CHEBI:456216"/>
        <dbReference type="EC" id="2.7.1.56"/>
    </reaction>
</comment>
<dbReference type="NCBIfam" id="TIGR03828">
    <property type="entry name" value="pfkB"/>
    <property type="match status" value="1"/>
</dbReference>
<comment type="catalytic activity">
    <reaction evidence="7">
        <text>D-tagatofuranose 6-phosphate + ATP = D-tagatofuranose 1,6-bisphosphate + ADP + H(+)</text>
        <dbReference type="Rhea" id="RHEA:12420"/>
        <dbReference type="ChEBI" id="CHEBI:15378"/>
        <dbReference type="ChEBI" id="CHEBI:30616"/>
        <dbReference type="ChEBI" id="CHEBI:58694"/>
        <dbReference type="ChEBI" id="CHEBI:58695"/>
        <dbReference type="ChEBI" id="CHEBI:456216"/>
        <dbReference type="EC" id="2.7.1.144"/>
    </reaction>
</comment>
<gene>
    <name evidence="10" type="primary">fruB</name>
    <name evidence="10" type="ORF">Ctaglu_45950</name>
</gene>
<dbReference type="GO" id="GO:0005524">
    <property type="term" value="F:ATP binding"/>
    <property type="evidence" value="ECO:0007669"/>
    <property type="project" value="UniProtKB-UniRule"/>
</dbReference>
<dbReference type="RefSeq" id="WP_125006092.1">
    <property type="nucleotide sequence ID" value="NZ_BHYK01000048.1"/>
</dbReference>
<dbReference type="Proteomes" id="UP000287872">
    <property type="component" value="Unassembled WGS sequence"/>
</dbReference>
<accession>A0A401UTT4</accession>
<keyword evidence="2 7" id="KW-0808">Transferase</keyword>
<evidence type="ECO:0000256" key="5">
    <source>
        <dbReference type="ARBA" id="ARBA00022840"/>
    </source>
</evidence>
<dbReference type="FunFam" id="3.40.1190.20:FF:000001">
    <property type="entry name" value="Phosphofructokinase"/>
    <property type="match status" value="1"/>
</dbReference>
<dbReference type="EMBL" id="BHYK01000048">
    <property type="protein sequence ID" value="GCD12972.1"/>
    <property type="molecule type" value="Genomic_DNA"/>
</dbReference>
<evidence type="ECO:0000256" key="8">
    <source>
        <dbReference type="RuleBase" id="RU369061"/>
    </source>
</evidence>
<dbReference type="GO" id="GO:0044281">
    <property type="term" value="P:small molecule metabolic process"/>
    <property type="evidence" value="ECO:0007669"/>
    <property type="project" value="UniProtKB-ARBA"/>
</dbReference>
<proteinExistence type="inferred from homology"/>
<dbReference type="GO" id="GO:2001059">
    <property type="term" value="P:D-tagatose 6-phosphate catabolic process"/>
    <property type="evidence" value="ECO:0007669"/>
    <property type="project" value="UniProtKB-UniPathway"/>
</dbReference>
<dbReference type="AlphaFoldDB" id="A0A401UTT4"/>
<comment type="caution">
    <text evidence="10">The sequence shown here is derived from an EMBL/GenBank/DDBJ whole genome shotgun (WGS) entry which is preliminary data.</text>
</comment>
<evidence type="ECO:0000259" key="9">
    <source>
        <dbReference type="Pfam" id="PF00294"/>
    </source>
</evidence>
<dbReference type="CDD" id="cd01164">
    <property type="entry name" value="FruK_PfkB_like"/>
    <property type="match status" value="1"/>
</dbReference>
<dbReference type="PIRSF" id="PIRSF000535">
    <property type="entry name" value="1PFK/6PFK/LacC"/>
    <property type="match status" value="1"/>
</dbReference>
<evidence type="ECO:0000256" key="6">
    <source>
        <dbReference type="ARBA" id="ARBA00047745"/>
    </source>
</evidence>
<evidence type="ECO:0000313" key="10">
    <source>
        <dbReference type="EMBL" id="GCD12972.1"/>
    </source>
</evidence>
<dbReference type="InterPro" id="IPR011611">
    <property type="entry name" value="PfkB_dom"/>
</dbReference>
<feature type="domain" description="Carbohydrate kinase PfkB" evidence="9">
    <location>
        <begin position="7"/>
        <end position="291"/>
    </location>
</feature>
<dbReference type="GO" id="GO:0008662">
    <property type="term" value="F:1-phosphofructokinase activity"/>
    <property type="evidence" value="ECO:0007669"/>
    <property type="project" value="UniProtKB-UniRule"/>
</dbReference>